<evidence type="ECO:0000313" key="2">
    <source>
        <dbReference type="Proteomes" id="UP001058860"/>
    </source>
</evidence>
<reference evidence="2" key="1">
    <citation type="submission" date="2021-11" db="EMBL/GenBank/DDBJ databases">
        <title>Cultivation dependent microbiological survey of springs from the worlds oldest radium mine currently devoted to the extraction of radon-saturated water.</title>
        <authorList>
            <person name="Kapinusova G."/>
            <person name="Smrhova T."/>
            <person name="Strejcek M."/>
            <person name="Suman J."/>
            <person name="Jani K."/>
            <person name="Pajer P."/>
            <person name="Uhlik O."/>
        </authorList>
    </citation>
    <scope>NUCLEOTIDE SEQUENCE [LARGE SCALE GENOMIC DNA]</scope>
    <source>
        <strain evidence="2">J379</strain>
    </source>
</reference>
<accession>A0ABY5PBJ1</accession>
<dbReference type="Proteomes" id="UP001058860">
    <property type="component" value="Chromosome"/>
</dbReference>
<gene>
    <name evidence="1" type="ORF">LRS13_14335</name>
</gene>
<dbReference type="EMBL" id="CP088295">
    <property type="protein sequence ID" value="UUY01902.1"/>
    <property type="molecule type" value="Genomic_DNA"/>
</dbReference>
<protein>
    <submittedName>
        <fullName evidence="1">Uncharacterized protein</fullName>
    </submittedName>
</protein>
<evidence type="ECO:0000313" key="1">
    <source>
        <dbReference type="EMBL" id="UUY01902.1"/>
    </source>
</evidence>
<sequence>MLLAETFHAIVESLPDDWTDLELDLRILDEDRYIDAATYLVTCNAQPYSKHDWHWKLLVAHRFGHAAAPSAVGTALKLLDDAGIEGELVLRESRVGRAEVVQMWGRPESVRQEFKQLRAQ</sequence>
<dbReference type="RefSeq" id="WP_353862442.1">
    <property type="nucleotide sequence ID" value="NZ_CP088295.1"/>
</dbReference>
<organism evidence="1 2">
    <name type="scientific">Svornostia abyssi</name>
    <dbReference type="NCBI Taxonomy" id="2898438"/>
    <lineage>
        <taxon>Bacteria</taxon>
        <taxon>Bacillati</taxon>
        <taxon>Actinomycetota</taxon>
        <taxon>Thermoleophilia</taxon>
        <taxon>Solirubrobacterales</taxon>
        <taxon>Baekduiaceae</taxon>
        <taxon>Svornostia</taxon>
    </lineage>
</organism>
<keyword evidence="2" id="KW-1185">Reference proteome</keyword>
<name>A0ABY5PBJ1_9ACTN</name>
<proteinExistence type="predicted"/>